<dbReference type="HOGENOM" id="CLU_076271_1_0_2"/>
<keyword evidence="3" id="KW-1185">Reference proteome</keyword>
<name>W0JS90_9EURY</name>
<feature type="domain" description="DUF7260" evidence="1">
    <location>
        <begin position="6"/>
        <end position="253"/>
    </location>
</feature>
<protein>
    <recommendedName>
        <fullName evidence="1">DUF7260 domain-containing protein</fullName>
    </recommendedName>
</protein>
<dbReference type="GeneID" id="25146962"/>
<keyword evidence="2" id="KW-0614">Plasmid</keyword>
<evidence type="ECO:0000259" key="1">
    <source>
        <dbReference type="Pfam" id="PF23921"/>
    </source>
</evidence>
<dbReference type="InterPro" id="IPR055684">
    <property type="entry name" value="DUF7260"/>
</dbReference>
<accession>W0JS90</accession>
<sequence length="266" mass="29403">MTTTAPISEALEVAKRTRDAVSETKSAVEQFATAIDEIEPLESVPTLETPTTVGDGGLSVASTARRVVDGPNQIDRIRESFVVAFGSEDGAVNDDQLVETVERVFGPMVSKQLAPTTSDEYTAETERVLHAAVERRRTQLDAVTHAVDVETTSLTETLEAIDPIVEWLESATEPSPLTLEFETLFERHETVSAHRSECDAILSNRQDVLHGTNSFDGRIGLAHRPFVESLYEDCSVRYPVLSCITCLSEACLEYERTMRDQLTRRV</sequence>
<gene>
    <name evidence="2" type="ORF">HALLA_03970</name>
</gene>
<proteinExistence type="predicted"/>
<geneLocation type="plasmid" evidence="2">
    <name>unnamed</name>
</geneLocation>
<dbReference type="RefSeq" id="WP_049954440.1">
    <property type="nucleotide sequence ID" value="NZ_CP007056.1"/>
</dbReference>
<evidence type="ECO:0000313" key="3">
    <source>
        <dbReference type="Proteomes" id="UP000019024"/>
    </source>
</evidence>
<dbReference type="eggNOG" id="arCOG06167">
    <property type="taxonomic scope" value="Archaea"/>
</dbReference>
<dbReference type="AlphaFoldDB" id="W0JS90"/>
<organism evidence="2 3">
    <name type="scientific">Halostagnicola larsenii XH-48</name>
    <dbReference type="NCBI Taxonomy" id="797299"/>
    <lineage>
        <taxon>Archaea</taxon>
        <taxon>Methanobacteriati</taxon>
        <taxon>Methanobacteriota</taxon>
        <taxon>Stenosarchaea group</taxon>
        <taxon>Halobacteria</taxon>
        <taxon>Halobacteriales</taxon>
        <taxon>Natrialbaceae</taxon>
        <taxon>Halostagnicola</taxon>
    </lineage>
</organism>
<dbReference type="Proteomes" id="UP000019024">
    <property type="component" value="Plasmid unnamed"/>
</dbReference>
<evidence type="ECO:0000313" key="2">
    <source>
        <dbReference type="EMBL" id="AHG01561.1"/>
    </source>
</evidence>
<dbReference type="KEGG" id="hlr:HALLA_03970"/>
<dbReference type="EMBL" id="CP007056">
    <property type="protein sequence ID" value="AHG01561.1"/>
    <property type="molecule type" value="Genomic_DNA"/>
</dbReference>
<dbReference type="OrthoDB" id="213880at2157"/>
<dbReference type="Pfam" id="PF23921">
    <property type="entry name" value="DUF7260"/>
    <property type="match status" value="1"/>
</dbReference>
<reference evidence="2 3" key="1">
    <citation type="submission" date="2014-01" db="EMBL/GenBank/DDBJ databases">
        <authorList>
            <consortium name="DOE Joint Genome Institute"/>
            <person name="Anderson I."/>
            <person name="Huntemann M."/>
            <person name="Han J."/>
            <person name="Chen A."/>
            <person name="Kyrpides N."/>
            <person name="Mavromatis K."/>
            <person name="Markowitz V."/>
            <person name="Palaniappan K."/>
            <person name="Ivanova N."/>
            <person name="Schaumberg A."/>
            <person name="Pati A."/>
            <person name="Liolios K."/>
            <person name="Nordberg H.P."/>
            <person name="Cantor M.N."/>
            <person name="Hua S.X."/>
            <person name="Woyke T."/>
        </authorList>
    </citation>
    <scope>NUCLEOTIDE SEQUENCE [LARGE SCALE GENOMIC DNA]</scope>
    <source>
        <strain evidence="2 3">XH-48</strain>
        <plasmid evidence="3">1</plasmid>
    </source>
</reference>